<dbReference type="InterPro" id="IPR011009">
    <property type="entry name" value="Kinase-like_dom_sf"/>
</dbReference>
<dbReference type="OrthoDB" id="3359639at2759"/>
<comment type="catalytic activity">
    <reaction evidence="3">
        <text>L-threonyl-[protein] + ATP = O-phospho-L-threonyl-[protein] + ADP + H(+)</text>
        <dbReference type="Rhea" id="RHEA:46608"/>
        <dbReference type="Rhea" id="RHEA-COMP:11060"/>
        <dbReference type="Rhea" id="RHEA-COMP:11605"/>
        <dbReference type="ChEBI" id="CHEBI:15378"/>
        <dbReference type="ChEBI" id="CHEBI:30013"/>
        <dbReference type="ChEBI" id="CHEBI:30616"/>
        <dbReference type="ChEBI" id="CHEBI:61977"/>
        <dbReference type="ChEBI" id="CHEBI:456216"/>
        <dbReference type="EC" id="2.7.11.1"/>
    </reaction>
</comment>
<dbReference type="InterPro" id="IPR000719">
    <property type="entry name" value="Prot_kinase_dom"/>
</dbReference>
<name>A8Q4W1_MALGO</name>
<evidence type="ECO:0000256" key="1">
    <source>
        <dbReference type="ARBA" id="ARBA00022553"/>
    </source>
</evidence>
<dbReference type="STRING" id="425265.A8Q4W1"/>
<sequence>MLGLSSKLDATDKTEPWDVRHARISASLHTSELMAAVSPLAVYTARHAAFVRVLLSQLRHRLREECRMGHELDCALALLWSTPGSQTAISPSPSRVLSIERVRGRARARLDDVLRASLHPGDFSSQCTLQHGASGMVEIVRCRLDRKLYVLKSTLKGVARREAYRFSPVYESQLLAEGHSSSDDIIWTPRLHAAFQSARSLHLLMEYFPAGDLDSLLQAAAQAGPGYPGKSERGLLQEAWVVRYAVDMVSAVGWLHSLHFVHRDIKPSNFLLDKSGRLKLCDFATCAPYAYFHELGERRVLAYYTQRPAGTCDYIAPEILLCEQTRIQREWPSPADNSASPSSRSGEWQPDTMIPGGYGPAVDWWSLGVVLYEMLFGTLPFWASQAADVYERITHHEDYFSMSEDVPCSPDLASLIRVFICTEEHRLGRRCTADVQAHRVFHNVAWDNVTELPPPFVPELQQDPDVQMSILHSPAGVGWDSLTMDTPPSFSAMFQGPLDQFPAFDSLEGQSIDASWGADLHIPSPMPPTPPTPSQLPTSSSPVPLASPSEGVPGPPPSPLSMSACTDIDTHFCAFSFVPNPDAFHAPSPKPVASPPAASTPFGKSKPTPLTPAIALSPDASSSLQRTALERAYLTRQDMHTPFRPANEQASMLAAPPHSPYPFPPPPRMKQTPRTPAAVMADTMGADSRHSGGSTWKRNVSERQAWSELMRAVERSARKPSMQRPTSLRHVFDEESPTSIPSPLAPPVALSSPSPAPPSSSSSSSHLGPNQTSASAGIALGPALGANAGPGPLHRPPPFSSPDSNASSSDSSPSSQILRSHSSLMEARRASCDDTRGDLRHKRSTRQLLLDAQVTSTPTRAARSMSLMPVGSMNEASPPRGHTLRTLRGSASVRDFRTEYMRLEEDNYVLPTPSAPAKESVAAPTRTSMDSHRMLSEYRRAPRTLRNESEDAFGRRTCLSKRPPITRRMQSTLGLSGLYRQGRQGMASVPESSTAPPPPWSTMRDTFQRLHNEQSHIEKHVSGLEKDLGNLRNRVDKMSL</sequence>
<dbReference type="OMA" id="LCDFATC"/>
<keyword evidence="8" id="KW-1185">Reference proteome</keyword>
<dbReference type="GO" id="GO:0004674">
    <property type="term" value="F:protein serine/threonine kinase activity"/>
    <property type="evidence" value="ECO:0007669"/>
    <property type="project" value="UniProtKB-EC"/>
</dbReference>
<dbReference type="EMBL" id="AAYY01000009">
    <property type="protein sequence ID" value="EDP43058.1"/>
    <property type="molecule type" value="Genomic_DNA"/>
</dbReference>
<keyword evidence="1" id="KW-0597">Phosphoprotein</keyword>
<dbReference type="PROSITE" id="PS00108">
    <property type="entry name" value="PROTEIN_KINASE_ST"/>
    <property type="match status" value="1"/>
</dbReference>
<evidence type="ECO:0000256" key="4">
    <source>
        <dbReference type="ARBA" id="ARBA00048679"/>
    </source>
</evidence>
<dbReference type="SUPFAM" id="SSF56112">
    <property type="entry name" value="Protein kinase-like (PK-like)"/>
    <property type="match status" value="1"/>
</dbReference>
<evidence type="ECO:0000313" key="7">
    <source>
        <dbReference type="EMBL" id="EDP43058.1"/>
    </source>
</evidence>
<dbReference type="GO" id="GO:0005856">
    <property type="term" value="C:cytoskeleton"/>
    <property type="evidence" value="ECO:0007669"/>
    <property type="project" value="TreeGrafter"/>
</dbReference>
<dbReference type="RefSeq" id="XP_001730272.1">
    <property type="nucleotide sequence ID" value="XM_001730220.1"/>
</dbReference>
<dbReference type="InterPro" id="IPR050839">
    <property type="entry name" value="Rho-assoc_Ser/Thr_Kinase"/>
</dbReference>
<feature type="compositionally biased region" description="Polar residues" evidence="5">
    <location>
        <begin position="766"/>
        <end position="775"/>
    </location>
</feature>
<feature type="compositionally biased region" description="Pro residues" evidence="5">
    <location>
        <begin position="524"/>
        <end position="534"/>
    </location>
</feature>
<dbReference type="GO" id="GO:0005524">
    <property type="term" value="F:ATP binding"/>
    <property type="evidence" value="ECO:0007669"/>
    <property type="project" value="InterPro"/>
</dbReference>
<proteinExistence type="inferred from homology"/>
<feature type="region of interest" description="Disordered" evidence="5">
    <location>
        <begin position="331"/>
        <end position="350"/>
    </location>
</feature>
<dbReference type="VEuPathDB" id="FungiDB:MGL_2654"/>
<dbReference type="Proteomes" id="UP000008837">
    <property type="component" value="Unassembled WGS sequence"/>
</dbReference>
<dbReference type="KEGG" id="mgl:MGL_2654"/>
<dbReference type="GO" id="GO:0005737">
    <property type="term" value="C:cytoplasm"/>
    <property type="evidence" value="ECO:0007669"/>
    <property type="project" value="TreeGrafter"/>
</dbReference>
<feature type="compositionally biased region" description="Low complexity" evidence="5">
    <location>
        <begin position="776"/>
        <end position="792"/>
    </location>
</feature>
<dbReference type="PROSITE" id="PS50011">
    <property type="entry name" value="PROTEIN_KINASE_DOM"/>
    <property type="match status" value="1"/>
</dbReference>
<feature type="domain" description="Protein kinase" evidence="6">
    <location>
        <begin position="123"/>
        <end position="441"/>
    </location>
</feature>
<evidence type="ECO:0000256" key="2">
    <source>
        <dbReference type="ARBA" id="ARBA00038271"/>
    </source>
</evidence>
<dbReference type="Pfam" id="PF00069">
    <property type="entry name" value="Pkinase"/>
    <property type="match status" value="2"/>
</dbReference>
<dbReference type="SMART" id="SM00220">
    <property type="entry name" value="S_TKc"/>
    <property type="match status" value="1"/>
</dbReference>
<feature type="compositionally biased region" description="Low complexity" evidence="5">
    <location>
        <begin position="801"/>
        <end position="815"/>
    </location>
</feature>
<dbReference type="GO" id="GO:0031032">
    <property type="term" value="P:actomyosin structure organization"/>
    <property type="evidence" value="ECO:0007669"/>
    <property type="project" value="TreeGrafter"/>
</dbReference>
<evidence type="ECO:0000313" key="8">
    <source>
        <dbReference type="Proteomes" id="UP000008837"/>
    </source>
</evidence>
<reference evidence="7 8" key="1">
    <citation type="journal article" date="2007" name="Proc. Natl. Acad. Sci. U.S.A.">
        <title>Dandruff-associated Malassezia genomes reveal convergent and divergent virulence traits shared with plant and human fungal pathogens.</title>
        <authorList>
            <person name="Xu J."/>
            <person name="Saunders C.W."/>
            <person name="Hu P."/>
            <person name="Grant R.A."/>
            <person name="Boekhout T."/>
            <person name="Kuramae E.E."/>
            <person name="Kronstad J.W."/>
            <person name="Deangelis Y.M."/>
            <person name="Reeder N.L."/>
            <person name="Johnstone K.R."/>
            <person name="Leland M."/>
            <person name="Fieno A.M."/>
            <person name="Begley W.M."/>
            <person name="Sun Y."/>
            <person name="Lacey M.P."/>
            <person name="Chaudhary T."/>
            <person name="Keough T."/>
            <person name="Chu L."/>
            <person name="Sears R."/>
            <person name="Yuan B."/>
            <person name="Dawson T.L.Jr."/>
        </authorList>
    </citation>
    <scope>NUCLEOTIDE SEQUENCE [LARGE SCALE GENOMIC DNA]</scope>
    <source>
        <strain evidence="8">ATCC MYA-4612 / CBS 7966</strain>
    </source>
</reference>
<evidence type="ECO:0000256" key="3">
    <source>
        <dbReference type="ARBA" id="ARBA00047899"/>
    </source>
</evidence>
<dbReference type="PANTHER" id="PTHR22988">
    <property type="entry name" value="MYOTONIC DYSTROPHY S/T KINASE-RELATED"/>
    <property type="match status" value="1"/>
</dbReference>
<dbReference type="InParanoid" id="A8Q4W1"/>
<dbReference type="GeneID" id="5854577"/>
<gene>
    <name evidence="7" type="ORF">MGL_2654</name>
</gene>
<feature type="region of interest" description="Disordered" evidence="5">
    <location>
        <begin position="517"/>
        <end position="562"/>
    </location>
</feature>
<dbReference type="PANTHER" id="PTHR22988:SF71">
    <property type="entry name" value="CITRON RHO-INTERACTING KINASE"/>
    <property type="match status" value="1"/>
</dbReference>
<dbReference type="InterPro" id="IPR008271">
    <property type="entry name" value="Ser/Thr_kinase_AS"/>
</dbReference>
<feature type="compositionally biased region" description="Low complexity" evidence="5">
    <location>
        <begin position="535"/>
        <end position="552"/>
    </location>
</feature>
<evidence type="ECO:0000259" key="6">
    <source>
        <dbReference type="PROSITE" id="PS50011"/>
    </source>
</evidence>
<dbReference type="AlphaFoldDB" id="A8Q4W1"/>
<comment type="caution">
    <text evidence="7">The sequence shown here is derived from an EMBL/GenBank/DDBJ whole genome shotgun (WGS) entry which is preliminary data.</text>
</comment>
<feature type="region of interest" description="Disordered" evidence="5">
    <location>
        <begin position="732"/>
        <end position="861"/>
    </location>
</feature>
<comment type="catalytic activity">
    <reaction evidence="4">
        <text>L-seryl-[protein] + ATP = O-phospho-L-seryl-[protein] + ADP + H(+)</text>
        <dbReference type="Rhea" id="RHEA:17989"/>
        <dbReference type="Rhea" id="RHEA-COMP:9863"/>
        <dbReference type="Rhea" id="RHEA-COMP:11604"/>
        <dbReference type="ChEBI" id="CHEBI:15378"/>
        <dbReference type="ChEBI" id="CHEBI:29999"/>
        <dbReference type="ChEBI" id="CHEBI:30616"/>
        <dbReference type="ChEBI" id="CHEBI:83421"/>
        <dbReference type="ChEBI" id="CHEBI:456216"/>
        <dbReference type="EC" id="2.7.11.1"/>
    </reaction>
</comment>
<protein>
    <recommendedName>
        <fullName evidence="6">Protein kinase domain-containing protein</fullName>
    </recommendedName>
</protein>
<feature type="compositionally biased region" description="Low complexity" evidence="5">
    <location>
        <begin position="332"/>
        <end position="345"/>
    </location>
</feature>
<feature type="compositionally biased region" description="Low complexity" evidence="5">
    <location>
        <begin position="747"/>
        <end position="765"/>
    </location>
</feature>
<accession>A8Q4W1</accession>
<feature type="region of interest" description="Disordered" evidence="5">
    <location>
        <begin position="587"/>
        <end position="622"/>
    </location>
</feature>
<evidence type="ECO:0000256" key="5">
    <source>
        <dbReference type="SAM" id="MobiDB-lite"/>
    </source>
</evidence>
<feature type="region of interest" description="Disordered" evidence="5">
    <location>
        <begin position="983"/>
        <end position="1003"/>
    </location>
</feature>
<dbReference type="Gene3D" id="3.30.200.20">
    <property type="entry name" value="Phosphorylase Kinase, domain 1"/>
    <property type="match status" value="1"/>
</dbReference>
<comment type="similarity">
    <text evidence="2">Belongs to the protein kinase superfamily. STE Ser/Thr protein kinase family. COT1 subfamily.</text>
</comment>
<feature type="compositionally biased region" description="Basic and acidic residues" evidence="5">
    <location>
        <begin position="826"/>
        <end position="838"/>
    </location>
</feature>
<dbReference type="Gene3D" id="1.10.510.10">
    <property type="entry name" value="Transferase(Phosphotransferase) domain 1"/>
    <property type="match status" value="1"/>
</dbReference>
<organism evidence="7 8">
    <name type="scientific">Malassezia globosa (strain ATCC MYA-4612 / CBS 7966)</name>
    <name type="common">Dandruff-associated fungus</name>
    <dbReference type="NCBI Taxonomy" id="425265"/>
    <lineage>
        <taxon>Eukaryota</taxon>
        <taxon>Fungi</taxon>
        <taxon>Dikarya</taxon>
        <taxon>Basidiomycota</taxon>
        <taxon>Ustilaginomycotina</taxon>
        <taxon>Malasseziomycetes</taxon>
        <taxon>Malasseziales</taxon>
        <taxon>Malasseziaceae</taxon>
        <taxon>Malassezia</taxon>
    </lineage>
</organism>